<dbReference type="PRINTS" id="PR00420">
    <property type="entry name" value="RNGMNOXGNASE"/>
</dbReference>
<dbReference type="Gene3D" id="3.50.50.60">
    <property type="entry name" value="FAD/NAD(P)-binding domain"/>
    <property type="match status" value="1"/>
</dbReference>
<protein>
    <submittedName>
        <fullName evidence="4">FAD-dependent monooxygenase</fullName>
    </submittedName>
</protein>
<dbReference type="PANTHER" id="PTHR13789">
    <property type="entry name" value="MONOOXYGENASE"/>
    <property type="match status" value="1"/>
</dbReference>
<keyword evidence="5" id="KW-1185">Reference proteome</keyword>
<dbReference type="SUPFAM" id="SSF51905">
    <property type="entry name" value="FAD/NAD(P)-binding domain"/>
    <property type="match status" value="1"/>
</dbReference>
<dbReference type="RefSeq" id="WP_138451450.1">
    <property type="nucleotide sequence ID" value="NZ_VBVZ01000178.1"/>
</dbReference>
<proteinExistence type="predicted"/>
<evidence type="ECO:0000256" key="2">
    <source>
        <dbReference type="ARBA" id="ARBA00023033"/>
    </source>
</evidence>
<sequence>MAKILKALVVGAGFGGLTVATALAQRGWQVAVNERQAELRASGSGIYIWENGLRILAALGARVVQEGAFQGRAMEQRDHLNQVIDAGDFPPNVRLITVPRRDLLEGLRDAALRAGVRIHTAAEVVGASADGELSFVNGATERADLLIGADGVWSTVRRSLGLELIHEQTREGALRAIIPGSQEELGVDGQGKYIECWSGERRLLITPLTQSQIYLAFTCQRGDRVGCAVPLDKAAWTTSFPAWAHLIDRVETLLPWSSYSIVKVKSWSAGRAAIIGDAAHAQPPNLGQGGGMAMQNGLALAVFMEGLNDPREIPQRLWAWESSQRELAEHSQRWSCLYGEVSVLPDPVRAKVIYQGMSDPWLRSQLLRVAQSQPLGTVAP</sequence>
<keyword evidence="2 4" id="KW-0503">Monooxygenase</keyword>
<dbReference type="InterPro" id="IPR036188">
    <property type="entry name" value="FAD/NAD-bd_sf"/>
</dbReference>
<comment type="caution">
    <text evidence="4">The sequence shown here is derived from an EMBL/GenBank/DDBJ whole genome shotgun (WGS) entry which is preliminary data.</text>
</comment>
<organism evidence="4 5">
    <name type="scientific">Pseudomonas edaphica</name>
    <dbReference type="NCBI Taxonomy" id="2006980"/>
    <lineage>
        <taxon>Bacteria</taxon>
        <taxon>Pseudomonadati</taxon>
        <taxon>Pseudomonadota</taxon>
        <taxon>Gammaproteobacteria</taxon>
        <taxon>Pseudomonadales</taxon>
        <taxon>Pseudomonadaceae</taxon>
        <taxon>Pseudomonas</taxon>
    </lineage>
</organism>
<dbReference type="InterPro" id="IPR050493">
    <property type="entry name" value="FAD-dep_Monooxygenase_BioMet"/>
</dbReference>
<keyword evidence="1" id="KW-0560">Oxidoreductase</keyword>
<accession>A0ABY2U4J1</accession>
<reference evidence="4 5" key="1">
    <citation type="submission" date="2019-05" db="EMBL/GenBank/DDBJ databases">
        <title>Pseudomonas edaphica sp. nov., isolated from rhizospheric soil of Cistus ladanifer L. in Spain.</title>
        <authorList>
            <person name="Peix A."/>
        </authorList>
    </citation>
    <scope>NUCLEOTIDE SEQUENCE [LARGE SCALE GENOMIC DNA]</scope>
    <source>
        <strain evidence="4 5">RD25</strain>
    </source>
</reference>
<feature type="domain" description="FAD-binding" evidence="3">
    <location>
        <begin position="6"/>
        <end position="301"/>
    </location>
</feature>
<evidence type="ECO:0000259" key="3">
    <source>
        <dbReference type="Pfam" id="PF01494"/>
    </source>
</evidence>
<name>A0ABY2U4J1_9PSED</name>
<evidence type="ECO:0000313" key="5">
    <source>
        <dbReference type="Proteomes" id="UP000304941"/>
    </source>
</evidence>
<dbReference type="GO" id="GO:0004497">
    <property type="term" value="F:monooxygenase activity"/>
    <property type="evidence" value="ECO:0007669"/>
    <property type="project" value="UniProtKB-KW"/>
</dbReference>
<dbReference type="Pfam" id="PF01494">
    <property type="entry name" value="FAD_binding_3"/>
    <property type="match status" value="1"/>
</dbReference>
<gene>
    <name evidence="4" type="ORF">FEM54_13960</name>
</gene>
<dbReference type="Gene3D" id="3.30.9.10">
    <property type="entry name" value="D-Amino Acid Oxidase, subunit A, domain 2"/>
    <property type="match status" value="1"/>
</dbReference>
<dbReference type="Proteomes" id="UP000304941">
    <property type="component" value="Unassembled WGS sequence"/>
</dbReference>
<dbReference type="PANTHER" id="PTHR13789:SF309">
    <property type="entry name" value="PUTATIVE (AFU_ORTHOLOGUE AFUA_6G14510)-RELATED"/>
    <property type="match status" value="1"/>
</dbReference>
<evidence type="ECO:0000256" key="1">
    <source>
        <dbReference type="ARBA" id="ARBA00023002"/>
    </source>
</evidence>
<dbReference type="InterPro" id="IPR002938">
    <property type="entry name" value="FAD-bd"/>
</dbReference>
<evidence type="ECO:0000313" key="4">
    <source>
        <dbReference type="EMBL" id="TLG91249.1"/>
    </source>
</evidence>
<dbReference type="EMBL" id="VBVZ01000178">
    <property type="protein sequence ID" value="TLG91249.1"/>
    <property type="molecule type" value="Genomic_DNA"/>
</dbReference>